<name>A0ABU8FR17_9BACI</name>
<reference evidence="1 2" key="1">
    <citation type="submission" date="2024-01" db="EMBL/GenBank/DDBJ databases">
        <title>Seven novel Bacillus-like species.</title>
        <authorList>
            <person name="Liu G."/>
        </authorList>
    </citation>
    <scope>NUCLEOTIDE SEQUENCE [LARGE SCALE GENOMIC DNA]</scope>
    <source>
        <strain evidence="1 2">FJAT-53711</strain>
    </source>
</reference>
<evidence type="ECO:0000313" key="2">
    <source>
        <dbReference type="Proteomes" id="UP001367922"/>
    </source>
</evidence>
<evidence type="ECO:0008006" key="3">
    <source>
        <dbReference type="Google" id="ProtNLM"/>
    </source>
</evidence>
<organism evidence="1 2">
    <name type="scientific">Bacillus yunxiaonensis</name>
    <dbReference type="NCBI Taxonomy" id="3127665"/>
    <lineage>
        <taxon>Bacteria</taxon>
        <taxon>Bacillati</taxon>
        <taxon>Bacillota</taxon>
        <taxon>Bacilli</taxon>
        <taxon>Bacillales</taxon>
        <taxon>Bacillaceae</taxon>
        <taxon>Bacillus</taxon>
    </lineage>
</organism>
<dbReference type="InterPro" id="IPR012338">
    <property type="entry name" value="Beta-lactam/transpept-like"/>
</dbReference>
<dbReference type="EMBL" id="JBAWSV010000001">
    <property type="protein sequence ID" value="MEI4828429.1"/>
    <property type="molecule type" value="Genomic_DNA"/>
</dbReference>
<keyword evidence="2" id="KW-1185">Reference proteome</keyword>
<sequence length="59" mass="6843">MEHRKIFVKNVQKLIPISMELGLYLYDTKTKESLCINENKKFPLASVAKWIVGSVAYKK</sequence>
<comment type="caution">
    <text evidence="1">The sequence shown here is derived from an EMBL/GenBank/DDBJ whole genome shotgun (WGS) entry which is preliminary data.</text>
</comment>
<protein>
    <recommendedName>
        <fullName evidence="3">Serine hydrolase</fullName>
    </recommendedName>
</protein>
<dbReference type="SUPFAM" id="SSF56601">
    <property type="entry name" value="beta-lactamase/transpeptidase-like"/>
    <property type="match status" value="1"/>
</dbReference>
<dbReference type="Proteomes" id="UP001367922">
    <property type="component" value="Unassembled WGS sequence"/>
</dbReference>
<accession>A0ABU8FR17</accession>
<gene>
    <name evidence="1" type="ORF">WAX78_03000</name>
</gene>
<proteinExistence type="predicted"/>
<evidence type="ECO:0000313" key="1">
    <source>
        <dbReference type="EMBL" id="MEI4828429.1"/>
    </source>
</evidence>
<dbReference type="RefSeq" id="WP_336480811.1">
    <property type="nucleotide sequence ID" value="NZ_JBAWSV010000001.1"/>
</dbReference>
<dbReference type="Gene3D" id="3.40.710.10">
    <property type="entry name" value="DD-peptidase/beta-lactamase superfamily"/>
    <property type="match status" value="1"/>
</dbReference>